<dbReference type="PANTHER" id="PTHR24067">
    <property type="entry name" value="UBIQUITIN-CONJUGATING ENZYME E2"/>
    <property type="match status" value="1"/>
</dbReference>
<evidence type="ECO:0000256" key="2">
    <source>
        <dbReference type="SAM" id="MobiDB-lite"/>
    </source>
</evidence>
<dbReference type="STRING" id="2025994.A0A2T3ALC2"/>
<keyword evidence="3" id="KW-0472">Membrane</keyword>
<accession>A0A2T3ALC2</accession>
<proteinExistence type="predicted"/>
<dbReference type="FunFam" id="3.10.110.10:FF:000093">
    <property type="entry name" value="Ubiquitin conjugating enzyme (UbcF), putative"/>
    <property type="match status" value="1"/>
</dbReference>
<feature type="compositionally biased region" description="Polar residues" evidence="2">
    <location>
        <begin position="271"/>
        <end position="291"/>
    </location>
</feature>
<dbReference type="SMART" id="SM00212">
    <property type="entry name" value="UBCc"/>
    <property type="match status" value="1"/>
</dbReference>
<dbReference type="OrthoDB" id="1158011at2759"/>
<protein>
    <submittedName>
        <fullName evidence="5">Ubiquitin-conjugating enzyme</fullName>
    </submittedName>
</protein>
<organism evidence="5 6">
    <name type="scientific">Coniella lustricola</name>
    <dbReference type="NCBI Taxonomy" id="2025994"/>
    <lineage>
        <taxon>Eukaryota</taxon>
        <taxon>Fungi</taxon>
        <taxon>Dikarya</taxon>
        <taxon>Ascomycota</taxon>
        <taxon>Pezizomycotina</taxon>
        <taxon>Sordariomycetes</taxon>
        <taxon>Sordariomycetidae</taxon>
        <taxon>Diaporthales</taxon>
        <taxon>Schizoparmaceae</taxon>
        <taxon>Coniella</taxon>
    </lineage>
</organism>
<dbReference type="InterPro" id="IPR016135">
    <property type="entry name" value="UBQ-conjugating_enzyme/RWD"/>
</dbReference>
<feature type="region of interest" description="Disordered" evidence="2">
    <location>
        <begin position="219"/>
        <end position="244"/>
    </location>
</feature>
<dbReference type="CDD" id="cd23799">
    <property type="entry name" value="UBCc_UBE2J"/>
    <property type="match status" value="1"/>
</dbReference>
<keyword evidence="3" id="KW-0812">Transmembrane</keyword>
<keyword evidence="1" id="KW-0833">Ubl conjugation pathway</keyword>
<dbReference type="InParanoid" id="A0A2T3ALC2"/>
<keyword evidence="6" id="KW-1185">Reference proteome</keyword>
<evidence type="ECO:0000313" key="6">
    <source>
        <dbReference type="Proteomes" id="UP000241462"/>
    </source>
</evidence>
<feature type="transmembrane region" description="Helical" evidence="3">
    <location>
        <begin position="319"/>
        <end position="340"/>
    </location>
</feature>
<name>A0A2T3ALC2_9PEZI</name>
<evidence type="ECO:0000313" key="5">
    <source>
        <dbReference type="EMBL" id="PSS02499.1"/>
    </source>
</evidence>
<dbReference type="InterPro" id="IPR000608">
    <property type="entry name" value="UBC"/>
</dbReference>
<dbReference type="Gene3D" id="3.10.110.10">
    <property type="entry name" value="Ubiquitin Conjugating Enzyme"/>
    <property type="match status" value="1"/>
</dbReference>
<dbReference type="InterPro" id="IPR050113">
    <property type="entry name" value="Ub_conjugating_enzyme"/>
</dbReference>
<feature type="domain" description="UBC core" evidence="4">
    <location>
        <begin position="11"/>
        <end position="171"/>
    </location>
</feature>
<dbReference type="PROSITE" id="PS50127">
    <property type="entry name" value="UBC_2"/>
    <property type="match status" value="1"/>
</dbReference>
<evidence type="ECO:0000256" key="1">
    <source>
        <dbReference type="ARBA" id="ARBA00022786"/>
    </source>
</evidence>
<feature type="region of interest" description="Disordered" evidence="2">
    <location>
        <begin position="262"/>
        <end position="293"/>
    </location>
</feature>
<evidence type="ECO:0000259" key="4">
    <source>
        <dbReference type="PROSITE" id="PS50127"/>
    </source>
</evidence>
<reference evidence="5 6" key="1">
    <citation type="journal article" date="2018" name="Mycol. Prog.">
        <title>Coniella lustricola, a new species from submerged detritus.</title>
        <authorList>
            <person name="Raudabaugh D.B."/>
            <person name="Iturriaga T."/>
            <person name="Carver A."/>
            <person name="Mondo S."/>
            <person name="Pangilinan J."/>
            <person name="Lipzen A."/>
            <person name="He G."/>
            <person name="Amirebrahimi M."/>
            <person name="Grigoriev I.V."/>
            <person name="Miller A.N."/>
        </authorList>
    </citation>
    <scope>NUCLEOTIDE SEQUENCE [LARGE SCALE GENOMIC DNA]</scope>
    <source>
        <strain evidence="5 6">B22-T-1</strain>
    </source>
</reference>
<gene>
    <name evidence="5" type="ORF">BD289DRAFT_478872</name>
</gene>
<keyword evidence="3" id="KW-1133">Transmembrane helix</keyword>
<dbReference type="AlphaFoldDB" id="A0A2T3ALC2"/>
<sequence length="342" mass="36455">MSAPKFNSKSPTIRRILREAQELSAAPSSDYTATPLETDLFEWHFTLRGPPNSAYAEGLYHGRIVLPPTYPLRPPSFRFLTPSGRFEANREICLSISGHHEETWQPAWGVRTALVALRSFMETDAKGQLGGLDMPDAVRRRMATESKGFRCNGCGGRTNEDIMRECEEAANAAAEEAAAAGSNSGLPKEVEVPADLKMGFRDEMEKAAAAAAAAAAASGNKATVPPSGSSIGAVAPADDDSESAELAEGFVQTVPRTQVDVSAGAARPGQTVPQPTRTVPLPNGTNPNGLTGAQDAQRAPLLQQQQQRQPLQDDGVPRWVDRVIVALVVCLVGMILKVMLGN</sequence>
<dbReference type="SUPFAM" id="SSF54495">
    <property type="entry name" value="UBC-like"/>
    <property type="match status" value="1"/>
</dbReference>
<dbReference type="Pfam" id="PF00179">
    <property type="entry name" value="UQ_con"/>
    <property type="match status" value="1"/>
</dbReference>
<dbReference type="Proteomes" id="UP000241462">
    <property type="component" value="Unassembled WGS sequence"/>
</dbReference>
<dbReference type="EMBL" id="KZ678377">
    <property type="protein sequence ID" value="PSS02499.1"/>
    <property type="molecule type" value="Genomic_DNA"/>
</dbReference>
<evidence type="ECO:0000256" key="3">
    <source>
        <dbReference type="SAM" id="Phobius"/>
    </source>
</evidence>